<reference evidence="4 5" key="1">
    <citation type="submission" date="2024-09" db="EMBL/GenBank/DDBJ databases">
        <authorList>
            <person name="Sun Q."/>
            <person name="Mori K."/>
        </authorList>
    </citation>
    <scope>NUCLEOTIDE SEQUENCE [LARGE SCALE GENOMIC DNA]</scope>
    <source>
        <strain evidence="4 5">CCM 8626</strain>
    </source>
</reference>
<dbReference type="InterPro" id="IPR036388">
    <property type="entry name" value="WH-like_DNA-bd_sf"/>
</dbReference>
<name>A0ABV6ED57_9GAMM</name>
<protein>
    <submittedName>
        <fullName evidence="4">Transcriptional regulator</fullName>
    </submittedName>
</protein>
<dbReference type="Proteomes" id="UP001589792">
    <property type="component" value="Unassembled WGS sequence"/>
</dbReference>
<evidence type="ECO:0000256" key="2">
    <source>
        <dbReference type="PROSITE-ProRule" id="PRU01091"/>
    </source>
</evidence>
<evidence type="ECO:0000313" key="5">
    <source>
        <dbReference type="Proteomes" id="UP001589792"/>
    </source>
</evidence>
<dbReference type="Pfam" id="PF00486">
    <property type="entry name" value="Trans_reg_C"/>
    <property type="match status" value="1"/>
</dbReference>
<dbReference type="SMART" id="SM00862">
    <property type="entry name" value="Trans_reg_C"/>
    <property type="match status" value="1"/>
</dbReference>
<dbReference type="RefSeq" id="WP_380674984.1">
    <property type="nucleotide sequence ID" value="NZ_CP173186.1"/>
</dbReference>
<evidence type="ECO:0000259" key="3">
    <source>
        <dbReference type="PROSITE" id="PS51755"/>
    </source>
</evidence>
<keyword evidence="1 2" id="KW-0238">DNA-binding</keyword>
<evidence type="ECO:0000256" key="1">
    <source>
        <dbReference type="ARBA" id="ARBA00023125"/>
    </source>
</evidence>
<dbReference type="PROSITE" id="PS51755">
    <property type="entry name" value="OMPR_PHOB"/>
    <property type="match status" value="1"/>
</dbReference>
<dbReference type="InterPro" id="IPR016032">
    <property type="entry name" value="Sig_transdc_resp-reg_C-effctor"/>
</dbReference>
<dbReference type="InterPro" id="IPR001867">
    <property type="entry name" value="OmpR/PhoB-type_DNA-bd"/>
</dbReference>
<sequence>MKETTYGYRIGEDIQVDVELGVVARLYTSRKLKFYSAEAIFLGETPMQLLVYLLERVEREVVLYSDILHHIWDDRGLISSYKGLNKVVAELREKLKNLGLEDDFISTVRGKGYRLKTANVKRLYTKSIKSKNSQLISVM</sequence>
<gene>
    <name evidence="4" type="ORF">ACFFJ3_10535</name>
</gene>
<evidence type="ECO:0000313" key="4">
    <source>
        <dbReference type="EMBL" id="MFC0226933.1"/>
    </source>
</evidence>
<feature type="DNA-binding region" description="OmpR/PhoB-type" evidence="2">
    <location>
        <begin position="15"/>
        <end position="117"/>
    </location>
</feature>
<accession>A0ABV6ED57</accession>
<comment type="caution">
    <text evidence="4">The sequence shown here is derived from an EMBL/GenBank/DDBJ whole genome shotgun (WGS) entry which is preliminary data.</text>
</comment>
<feature type="domain" description="OmpR/PhoB-type" evidence="3">
    <location>
        <begin position="15"/>
        <end position="117"/>
    </location>
</feature>
<proteinExistence type="predicted"/>
<dbReference type="SUPFAM" id="SSF46894">
    <property type="entry name" value="C-terminal effector domain of the bipartite response regulators"/>
    <property type="match status" value="1"/>
</dbReference>
<keyword evidence="5" id="KW-1185">Reference proteome</keyword>
<dbReference type="Gene3D" id="1.10.10.10">
    <property type="entry name" value="Winged helix-like DNA-binding domain superfamily/Winged helix DNA-binding domain"/>
    <property type="match status" value="1"/>
</dbReference>
<organism evidence="4 5">
    <name type="scientific">Serratia aquatilis</name>
    <dbReference type="NCBI Taxonomy" id="1737515"/>
    <lineage>
        <taxon>Bacteria</taxon>
        <taxon>Pseudomonadati</taxon>
        <taxon>Pseudomonadota</taxon>
        <taxon>Gammaproteobacteria</taxon>
        <taxon>Enterobacterales</taxon>
        <taxon>Yersiniaceae</taxon>
        <taxon>Serratia</taxon>
    </lineage>
</organism>
<dbReference type="EMBL" id="JBHLXG010000008">
    <property type="protein sequence ID" value="MFC0226933.1"/>
    <property type="molecule type" value="Genomic_DNA"/>
</dbReference>